<feature type="region of interest" description="Disordered" evidence="1">
    <location>
        <begin position="1"/>
        <end position="53"/>
    </location>
</feature>
<dbReference type="PROSITE" id="PS00141">
    <property type="entry name" value="ASP_PROTEASE"/>
    <property type="match status" value="1"/>
</dbReference>
<protein>
    <submittedName>
        <fullName evidence="2">Uncharacterized protein</fullName>
    </submittedName>
</protein>
<dbReference type="Proteomes" id="UP000441586">
    <property type="component" value="Unassembled WGS sequence"/>
</dbReference>
<dbReference type="Gene3D" id="3.10.10.10">
    <property type="entry name" value="HIV Type 1 Reverse Transcriptase, subunit A, domain 1"/>
    <property type="match status" value="1"/>
</dbReference>
<dbReference type="SUPFAM" id="SSF50630">
    <property type="entry name" value="Acid proteases"/>
    <property type="match status" value="1"/>
</dbReference>
<dbReference type="InterPro" id="IPR032567">
    <property type="entry name" value="RTL1-rel"/>
</dbReference>
<dbReference type="InterPro" id="IPR043502">
    <property type="entry name" value="DNA/RNA_pol_sf"/>
</dbReference>
<dbReference type="PANTHER" id="PTHR15503">
    <property type="entry name" value="LDOC1 RELATED"/>
    <property type="match status" value="1"/>
</dbReference>
<dbReference type="Pfam" id="PF08284">
    <property type="entry name" value="RVP_2"/>
    <property type="match status" value="1"/>
</dbReference>
<sequence>ASAARGGQRPPQQPHSQGQQRVPDRPTTQGSAPGPSRGRGRGGGTTDTRGPQGRVFELRSAEEPAAPTATGTIFIYGSPVRVLFDTGATHSFISDSCVEHLGLDTVEGMPFIIGLPNGGRVRGTREIHGCPIFVGTHVLLVDFFVMSLEHEEVILGMDWMDRHSAVLDVGRRTVTLSTELGQVEVFRGWDLGKTGMVISAIRAARLIAQGCEAFWCYAMKEGGSPALEDIPVACDFTDVFAEPSSLPPQRSVDFGIDLEPGTRPISKAPYRMAPVEMLELKRQLEELAEKGFIRP</sequence>
<dbReference type="GO" id="GO:0006508">
    <property type="term" value="P:proteolysis"/>
    <property type="evidence" value="ECO:0007669"/>
    <property type="project" value="InterPro"/>
</dbReference>
<dbReference type="PANTHER" id="PTHR15503:SF45">
    <property type="entry name" value="RNA-DIRECTED DNA POLYMERASE HOMOLOG"/>
    <property type="match status" value="1"/>
</dbReference>
<gene>
    <name evidence="2" type="ORF">GP644_23620</name>
</gene>
<dbReference type="InterPro" id="IPR021109">
    <property type="entry name" value="Peptidase_aspartic_dom_sf"/>
</dbReference>
<feature type="non-terminal residue" evidence="2">
    <location>
        <position position="295"/>
    </location>
</feature>
<dbReference type="Gene3D" id="2.40.70.10">
    <property type="entry name" value="Acid Proteases"/>
    <property type="match status" value="1"/>
</dbReference>
<reference evidence="2 3" key="1">
    <citation type="submission" date="2019-12" db="EMBL/GenBank/DDBJ databases">
        <authorList>
            <person name="Zhang Y.-J."/>
        </authorList>
    </citation>
    <scope>NUCLEOTIDE SEQUENCE [LARGE SCALE GENOMIC DNA]</scope>
    <source>
        <strain evidence="2 3">H18S-6</strain>
    </source>
</reference>
<dbReference type="AlphaFoldDB" id="A0A6A4RCG6"/>
<feature type="compositionally biased region" description="Polar residues" evidence="1">
    <location>
        <begin position="14"/>
        <end position="31"/>
    </location>
</feature>
<organism evidence="2 3">
    <name type="scientific">Parasedimentitalea maritima</name>
    <dbReference type="NCBI Taxonomy" id="2578117"/>
    <lineage>
        <taxon>Bacteria</taxon>
        <taxon>Pseudomonadati</taxon>
        <taxon>Pseudomonadota</taxon>
        <taxon>Alphaproteobacteria</taxon>
        <taxon>Rhodobacterales</taxon>
        <taxon>Paracoccaceae</taxon>
        <taxon>Parasedimentitalea</taxon>
    </lineage>
</organism>
<proteinExistence type="predicted"/>
<dbReference type="SUPFAM" id="SSF56672">
    <property type="entry name" value="DNA/RNA polymerases"/>
    <property type="match status" value="1"/>
</dbReference>
<name>A0A6A4RCG6_9RHOB</name>
<dbReference type="GO" id="GO:0004190">
    <property type="term" value="F:aspartic-type endopeptidase activity"/>
    <property type="evidence" value="ECO:0007669"/>
    <property type="project" value="InterPro"/>
</dbReference>
<dbReference type="EMBL" id="WSFO01000060">
    <property type="protein sequence ID" value="KAE9623954.1"/>
    <property type="molecule type" value="Genomic_DNA"/>
</dbReference>
<evidence type="ECO:0000313" key="2">
    <source>
        <dbReference type="EMBL" id="KAE9623954.1"/>
    </source>
</evidence>
<dbReference type="CDD" id="cd00303">
    <property type="entry name" value="retropepsin_like"/>
    <property type="match status" value="1"/>
</dbReference>
<evidence type="ECO:0000256" key="1">
    <source>
        <dbReference type="SAM" id="MobiDB-lite"/>
    </source>
</evidence>
<evidence type="ECO:0000313" key="3">
    <source>
        <dbReference type="Proteomes" id="UP000441586"/>
    </source>
</evidence>
<dbReference type="InterPro" id="IPR001969">
    <property type="entry name" value="Aspartic_peptidase_AS"/>
</dbReference>
<comment type="caution">
    <text evidence="2">The sequence shown here is derived from an EMBL/GenBank/DDBJ whole genome shotgun (WGS) entry which is preliminary data.</text>
</comment>
<feature type="non-terminal residue" evidence="2">
    <location>
        <position position="1"/>
    </location>
</feature>
<accession>A0A6A4RCG6</accession>